<name>A0AAV1IH81_9CHLO</name>
<feature type="region of interest" description="Disordered" evidence="1">
    <location>
        <begin position="194"/>
        <end position="253"/>
    </location>
</feature>
<feature type="compositionally biased region" description="Low complexity" evidence="1">
    <location>
        <begin position="215"/>
        <end position="230"/>
    </location>
</feature>
<comment type="caution">
    <text evidence="3">The sequence shown here is derived from an EMBL/GenBank/DDBJ whole genome shotgun (WGS) entry which is preliminary data.</text>
</comment>
<evidence type="ECO:0000256" key="1">
    <source>
        <dbReference type="SAM" id="MobiDB-lite"/>
    </source>
</evidence>
<sequence length="473" mass="51306">MADQQALQEFVNQYATELNDLTFNSKALVNTLTMLAGDNIEAASSIAAAIEKHILTCAPPHKLYALYLVDSIAKNIGTPYTSLFASNMPQVFANVWSAAPQAQASLRKLLATWTNIFPEAVLAAVASHIGGPAGYQEQALHTSAGVSAQLRSLTPPPPSPPHMHQPTAGVGQQQVSAQSGVLPSYLLSHPQTAFEQSSAPLPRPQQPLDPRQRGRAAASSSAPAAPSSRATGSCSSKKTGQPEPLPDISEEELPLSFVDRRRLDFSAERMKAEDPQVLRELLACSLALRPKHVDRKFLHRRRMRGRSTMSQQWFVNTDNWIAGTAADMQAAPVFFDIEGKQSEEQQEVSIPADDSQPVCALSGERFDTFWDDAHEEWRFRDAVRLNAEQAARYGVPSGTIVKVSCLSSSPEAADAIDEAPGKTASQAVQELPSIKEEEVPSEQQSNGNEGVKREADETEDAQAVLKRIKVEPA</sequence>
<proteinExistence type="predicted"/>
<dbReference type="PROSITE" id="PS51391">
    <property type="entry name" value="CID"/>
    <property type="match status" value="1"/>
</dbReference>
<protein>
    <recommendedName>
        <fullName evidence="2">CID domain-containing protein</fullName>
    </recommendedName>
</protein>
<feature type="compositionally biased region" description="Pro residues" evidence="1">
    <location>
        <begin position="154"/>
        <end position="163"/>
    </location>
</feature>
<dbReference type="GO" id="GO:0003729">
    <property type="term" value="F:mRNA binding"/>
    <property type="evidence" value="ECO:0007669"/>
    <property type="project" value="InterPro"/>
</dbReference>
<dbReference type="PANTHER" id="PTHR15921:SF3">
    <property type="entry name" value="PRE-MRNA CLEAVAGE COMPLEX 2 PROTEIN PCF11"/>
    <property type="match status" value="1"/>
</dbReference>
<dbReference type="InterPro" id="IPR008942">
    <property type="entry name" value="ENTH_VHS"/>
</dbReference>
<keyword evidence="4" id="KW-1185">Reference proteome</keyword>
<reference evidence="3 4" key="1">
    <citation type="submission" date="2023-10" db="EMBL/GenBank/DDBJ databases">
        <authorList>
            <person name="Maclean D."/>
            <person name="Macfadyen A."/>
        </authorList>
    </citation>
    <scope>NUCLEOTIDE SEQUENCE [LARGE SCALE GENOMIC DNA]</scope>
</reference>
<dbReference type="GO" id="GO:0005737">
    <property type="term" value="C:cytoplasm"/>
    <property type="evidence" value="ECO:0007669"/>
    <property type="project" value="TreeGrafter"/>
</dbReference>
<dbReference type="GO" id="GO:0006369">
    <property type="term" value="P:termination of RNA polymerase II transcription"/>
    <property type="evidence" value="ECO:0007669"/>
    <property type="project" value="InterPro"/>
</dbReference>
<accession>A0AAV1IH81</accession>
<dbReference type="GO" id="GO:0000993">
    <property type="term" value="F:RNA polymerase II complex binding"/>
    <property type="evidence" value="ECO:0007669"/>
    <property type="project" value="InterPro"/>
</dbReference>
<dbReference type="Gene3D" id="1.25.40.90">
    <property type="match status" value="1"/>
</dbReference>
<feature type="domain" description="CID" evidence="2">
    <location>
        <begin position="6"/>
        <end position="133"/>
    </location>
</feature>
<evidence type="ECO:0000313" key="3">
    <source>
        <dbReference type="EMBL" id="CAK0785565.1"/>
    </source>
</evidence>
<feature type="region of interest" description="Disordered" evidence="1">
    <location>
        <begin position="412"/>
        <end position="473"/>
    </location>
</feature>
<evidence type="ECO:0000313" key="4">
    <source>
        <dbReference type="Proteomes" id="UP001314263"/>
    </source>
</evidence>
<dbReference type="PANTHER" id="PTHR15921">
    <property type="entry name" value="PRE-MRNA CLEAVAGE COMPLEX II"/>
    <property type="match status" value="1"/>
</dbReference>
<dbReference type="GO" id="GO:0031124">
    <property type="term" value="P:mRNA 3'-end processing"/>
    <property type="evidence" value="ECO:0007669"/>
    <property type="project" value="InterPro"/>
</dbReference>
<feature type="region of interest" description="Disordered" evidence="1">
    <location>
        <begin position="149"/>
        <end position="175"/>
    </location>
</feature>
<gene>
    <name evidence="3" type="ORF">CVIRNUC_008775</name>
</gene>
<dbReference type="Pfam" id="PF04818">
    <property type="entry name" value="CID"/>
    <property type="match status" value="1"/>
</dbReference>
<dbReference type="GO" id="GO:0005849">
    <property type="term" value="C:mRNA cleavage factor complex"/>
    <property type="evidence" value="ECO:0007669"/>
    <property type="project" value="TreeGrafter"/>
</dbReference>
<dbReference type="InterPro" id="IPR047415">
    <property type="entry name" value="Pcf11_CID"/>
</dbReference>
<dbReference type="AlphaFoldDB" id="A0AAV1IH81"/>
<dbReference type="InterPro" id="IPR057242">
    <property type="entry name" value="PCFS4-like"/>
</dbReference>
<dbReference type="Pfam" id="PF23228">
    <property type="entry name" value="zf_PCFS4"/>
    <property type="match status" value="1"/>
</dbReference>
<organism evidence="3 4">
    <name type="scientific">Coccomyxa viridis</name>
    <dbReference type="NCBI Taxonomy" id="1274662"/>
    <lineage>
        <taxon>Eukaryota</taxon>
        <taxon>Viridiplantae</taxon>
        <taxon>Chlorophyta</taxon>
        <taxon>core chlorophytes</taxon>
        <taxon>Trebouxiophyceae</taxon>
        <taxon>Trebouxiophyceae incertae sedis</taxon>
        <taxon>Coccomyxaceae</taxon>
        <taxon>Coccomyxa</taxon>
    </lineage>
</organism>
<evidence type="ECO:0000259" key="2">
    <source>
        <dbReference type="PROSITE" id="PS51391"/>
    </source>
</evidence>
<dbReference type="EMBL" id="CAUYUE010000012">
    <property type="protein sequence ID" value="CAK0785565.1"/>
    <property type="molecule type" value="Genomic_DNA"/>
</dbReference>
<dbReference type="InterPro" id="IPR006569">
    <property type="entry name" value="CID_dom"/>
</dbReference>
<dbReference type="SUPFAM" id="SSF48464">
    <property type="entry name" value="ENTH/VHS domain"/>
    <property type="match status" value="1"/>
</dbReference>
<dbReference type="Proteomes" id="UP001314263">
    <property type="component" value="Unassembled WGS sequence"/>
</dbReference>
<dbReference type="CDD" id="cd16982">
    <property type="entry name" value="CID_Pcf11"/>
    <property type="match status" value="1"/>
</dbReference>
<dbReference type="InterPro" id="IPR045154">
    <property type="entry name" value="PCF11-like"/>
</dbReference>
<dbReference type="SMART" id="SM00582">
    <property type="entry name" value="RPR"/>
    <property type="match status" value="1"/>
</dbReference>